<evidence type="ECO:0000256" key="5">
    <source>
        <dbReference type="ARBA" id="ARBA00023136"/>
    </source>
</evidence>
<organism evidence="7 8">
    <name type="scientific">Fimbriimonas ginsengisoli Gsoil 348</name>
    <dbReference type="NCBI Taxonomy" id="661478"/>
    <lineage>
        <taxon>Bacteria</taxon>
        <taxon>Bacillati</taxon>
        <taxon>Armatimonadota</taxon>
        <taxon>Fimbriimonadia</taxon>
        <taxon>Fimbriimonadales</taxon>
        <taxon>Fimbriimonadaceae</taxon>
        <taxon>Fimbriimonas</taxon>
    </lineage>
</organism>
<feature type="transmembrane region" description="Helical" evidence="6">
    <location>
        <begin position="56"/>
        <end position="76"/>
    </location>
</feature>
<dbReference type="InterPro" id="IPR001851">
    <property type="entry name" value="ABC_transp_permease"/>
</dbReference>
<dbReference type="AlphaFoldDB" id="A0A068NJK8"/>
<evidence type="ECO:0000313" key="7">
    <source>
        <dbReference type="EMBL" id="AIE83632.1"/>
    </source>
</evidence>
<keyword evidence="5 6" id="KW-0472">Membrane</keyword>
<feature type="transmembrane region" description="Helical" evidence="6">
    <location>
        <begin position="82"/>
        <end position="103"/>
    </location>
</feature>
<gene>
    <name evidence="7" type="ORF">OP10G_0264</name>
</gene>
<proteinExistence type="predicted"/>
<feature type="transmembrane region" description="Helical" evidence="6">
    <location>
        <begin position="249"/>
        <end position="267"/>
    </location>
</feature>
<keyword evidence="8" id="KW-1185">Reference proteome</keyword>
<dbReference type="EMBL" id="CP007139">
    <property type="protein sequence ID" value="AIE83632.1"/>
    <property type="molecule type" value="Genomic_DNA"/>
</dbReference>
<feature type="transmembrane region" description="Helical" evidence="6">
    <location>
        <begin position="204"/>
        <end position="229"/>
    </location>
</feature>
<dbReference type="Pfam" id="PF02653">
    <property type="entry name" value="BPD_transp_2"/>
    <property type="match status" value="1"/>
</dbReference>
<dbReference type="PANTHER" id="PTHR43370:SF1">
    <property type="entry name" value="GUANOSINE ABC TRANSPORTER PERMEASE PROTEIN NUPQ"/>
    <property type="match status" value="1"/>
</dbReference>
<evidence type="ECO:0000256" key="4">
    <source>
        <dbReference type="ARBA" id="ARBA00022989"/>
    </source>
</evidence>
<evidence type="ECO:0000256" key="3">
    <source>
        <dbReference type="ARBA" id="ARBA00022692"/>
    </source>
</evidence>
<dbReference type="CDD" id="cd06580">
    <property type="entry name" value="TM_PBP1_transp_TpRbsC_like"/>
    <property type="match status" value="1"/>
</dbReference>
<dbReference type="eggNOG" id="COG1079">
    <property type="taxonomic scope" value="Bacteria"/>
</dbReference>
<dbReference type="KEGG" id="fgi:OP10G_0264"/>
<dbReference type="GO" id="GO:0022857">
    <property type="term" value="F:transmembrane transporter activity"/>
    <property type="evidence" value="ECO:0007669"/>
    <property type="project" value="InterPro"/>
</dbReference>
<feature type="transmembrane region" description="Helical" evidence="6">
    <location>
        <begin position="28"/>
        <end position="49"/>
    </location>
</feature>
<dbReference type="RefSeq" id="WP_025227699.1">
    <property type="nucleotide sequence ID" value="NZ_CP007139.1"/>
</dbReference>
<name>A0A068NJK8_FIMGI</name>
<reference evidence="7 8" key="1">
    <citation type="journal article" date="2014" name="PLoS ONE">
        <title>The first complete genome sequence of the class fimbriimonadia in the phylum armatimonadetes.</title>
        <authorList>
            <person name="Hu Z.Y."/>
            <person name="Wang Y.Z."/>
            <person name="Im W.T."/>
            <person name="Wang S.Y."/>
            <person name="Zhao G.P."/>
            <person name="Zheng H.J."/>
            <person name="Quan Z.X."/>
        </authorList>
    </citation>
    <scope>NUCLEOTIDE SEQUENCE [LARGE SCALE GENOMIC DNA]</scope>
    <source>
        <strain evidence="7">Gsoil 348</strain>
    </source>
</reference>
<feature type="transmembrane region" description="Helical" evidence="6">
    <location>
        <begin position="115"/>
        <end position="138"/>
    </location>
</feature>
<dbReference type="PANTHER" id="PTHR43370">
    <property type="entry name" value="SUGAR ABC TRANSPORTER INTEGRAL MEMBRANE PROTEIN-RELATED"/>
    <property type="match status" value="1"/>
</dbReference>
<protein>
    <submittedName>
        <fullName evidence="7">Ribose transport system permease protein rbsC</fullName>
    </submittedName>
</protein>
<dbReference type="GO" id="GO:0005886">
    <property type="term" value="C:plasma membrane"/>
    <property type="evidence" value="ECO:0007669"/>
    <property type="project" value="UniProtKB-SubCell"/>
</dbReference>
<feature type="transmembrane region" description="Helical" evidence="6">
    <location>
        <begin position="169"/>
        <end position="192"/>
    </location>
</feature>
<evidence type="ECO:0000313" key="8">
    <source>
        <dbReference type="Proteomes" id="UP000027982"/>
    </source>
</evidence>
<sequence length="278" mass="29058">MLNFIALVVVLSTPLLLAAMGGFTSERAGVINIGLEGMMLMSACVAALVGVKMGAVGGLAAGIGSGIVMAMIHWVATQVYRIDHVISGMAINALAAGGTNFLFERFTDPNRTGSVPVLPMAFYDWLAFLVPVALWLYVRKTRGGLRLLAVGSDPEKSRLMGVQPLRVRFFGLLATGVLTGLAGVALVTDTGVFTDNMTAGRGYIALAALVLGGWRPIPAMLACVGFGFFSALRLQLEGNPHLPNLPTEAWAALPYVVTVIALAGFLGRSRTPAGLGKA</sequence>
<comment type="subcellular location">
    <subcellularLocation>
        <location evidence="1">Cell membrane</location>
        <topology evidence="1">Multi-pass membrane protein</topology>
    </subcellularLocation>
</comment>
<keyword evidence="2" id="KW-1003">Cell membrane</keyword>
<keyword evidence="3 6" id="KW-0812">Transmembrane</keyword>
<evidence type="ECO:0000256" key="1">
    <source>
        <dbReference type="ARBA" id="ARBA00004651"/>
    </source>
</evidence>
<evidence type="ECO:0000256" key="2">
    <source>
        <dbReference type="ARBA" id="ARBA00022475"/>
    </source>
</evidence>
<accession>A0A068NJK8</accession>
<dbReference type="Proteomes" id="UP000027982">
    <property type="component" value="Chromosome"/>
</dbReference>
<dbReference type="HOGENOM" id="CLU_040769_1_2_0"/>
<evidence type="ECO:0000256" key="6">
    <source>
        <dbReference type="SAM" id="Phobius"/>
    </source>
</evidence>
<dbReference type="OrthoDB" id="9792579at2"/>
<keyword evidence="4 6" id="KW-1133">Transmembrane helix</keyword>
<dbReference type="STRING" id="661478.OP10G_0264"/>